<feature type="domain" description="Isochorismatase-like" evidence="2">
    <location>
        <begin position="22"/>
        <end position="213"/>
    </location>
</feature>
<keyword evidence="4" id="KW-1185">Reference proteome</keyword>
<organism evidence="3 4">
    <name type="scientific">Rhodopseudomonas telluris</name>
    <dbReference type="NCBI Taxonomy" id="644215"/>
    <lineage>
        <taxon>Bacteria</taxon>
        <taxon>Pseudomonadati</taxon>
        <taxon>Pseudomonadota</taxon>
        <taxon>Alphaproteobacteria</taxon>
        <taxon>Hyphomicrobiales</taxon>
        <taxon>Nitrobacteraceae</taxon>
        <taxon>Rhodopseudomonas</taxon>
    </lineage>
</organism>
<proteinExistence type="predicted"/>
<keyword evidence="1 3" id="KW-0378">Hydrolase</keyword>
<dbReference type="InterPro" id="IPR000868">
    <property type="entry name" value="Isochorismatase-like_dom"/>
</dbReference>
<evidence type="ECO:0000313" key="3">
    <source>
        <dbReference type="EMBL" id="MFC0243795.1"/>
    </source>
</evidence>
<dbReference type="EMBL" id="JBHLWM010000012">
    <property type="protein sequence ID" value="MFC0243795.1"/>
    <property type="molecule type" value="Genomic_DNA"/>
</dbReference>
<name>A0ABV6F0E5_9BRAD</name>
<evidence type="ECO:0000259" key="2">
    <source>
        <dbReference type="Pfam" id="PF00857"/>
    </source>
</evidence>
<dbReference type="PANTHER" id="PTHR43540">
    <property type="entry name" value="PEROXYUREIDOACRYLATE/UREIDOACRYLATE AMIDOHYDROLASE-RELATED"/>
    <property type="match status" value="1"/>
</dbReference>
<dbReference type="InterPro" id="IPR050272">
    <property type="entry name" value="Isochorismatase-like_hydrls"/>
</dbReference>
<dbReference type="GO" id="GO:0016787">
    <property type="term" value="F:hydrolase activity"/>
    <property type="evidence" value="ECO:0007669"/>
    <property type="project" value="UniProtKB-KW"/>
</dbReference>
<dbReference type="Proteomes" id="UP001589775">
    <property type="component" value="Unassembled WGS sequence"/>
</dbReference>
<dbReference type="InterPro" id="IPR036380">
    <property type="entry name" value="Isochorismatase-like_sf"/>
</dbReference>
<protein>
    <submittedName>
        <fullName evidence="3">Cysteine hydrolase family protein</fullName>
    </submittedName>
</protein>
<dbReference type="PANTHER" id="PTHR43540:SF9">
    <property type="entry name" value="FAMILY HYDROLASE, PUTATIVE (AFU_ORTHOLOGUE AFUA_2G08700)-RELATED"/>
    <property type="match status" value="1"/>
</dbReference>
<gene>
    <name evidence="3" type="ORF">ACFFJ6_25160</name>
</gene>
<evidence type="ECO:0000313" key="4">
    <source>
        <dbReference type="Proteomes" id="UP001589775"/>
    </source>
</evidence>
<dbReference type="Gene3D" id="3.40.50.850">
    <property type="entry name" value="Isochorismatase-like"/>
    <property type="match status" value="1"/>
</dbReference>
<dbReference type="RefSeq" id="WP_378393118.1">
    <property type="nucleotide sequence ID" value="NZ_JBHLWM010000012.1"/>
</dbReference>
<dbReference type="SUPFAM" id="SSF52499">
    <property type="entry name" value="Isochorismatase-like hydrolases"/>
    <property type="match status" value="1"/>
</dbReference>
<accession>A0ABV6F0E5</accession>
<sequence>MSYVDARPYQWPHRRDLEPASTALIVIDMQRDFCEIGGYISAMGYDVSVASGIIPRIVELRDYVRKWGGLVIYTREGHRSDLTDLLPQKLFRSRAGGGEIGSVGPLGRLLVRGEPGWDIVPSLSPANGEPVIDKPGFGAFYATDLERILTTRGVRHLIVCGVTTDVCVHSTLREAVDRGFEPLLVADCCAATVQSNHDAAIETICSEGGIFGTVATSDVVIDALRSAIDGRIAVTRP</sequence>
<evidence type="ECO:0000256" key="1">
    <source>
        <dbReference type="ARBA" id="ARBA00022801"/>
    </source>
</evidence>
<reference evidence="3 4" key="1">
    <citation type="submission" date="2024-09" db="EMBL/GenBank/DDBJ databases">
        <authorList>
            <person name="Sun Q."/>
            <person name="Mori K."/>
        </authorList>
    </citation>
    <scope>NUCLEOTIDE SEQUENCE [LARGE SCALE GENOMIC DNA]</scope>
    <source>
        <strain evidence="3 4">KCTC 23279</strain>
    </source>
</reference>
<dbReference type="Pfam" id="PF00857">
    <property type="entry name" value="Isochorismatase"/>
    <property type="match status" value="1"/>
</dbReference>
<comment type="caution">
    <text evidence="3">The sequence shown here is derived from an EMBL/GenBank/DDBJ whole genome shotgun (WGS) entry which is preliminary data.</text>
</comment>
<dbReference type="CDD" id="cd00431">
    <property type="entry name" value="cysteine_hydrolases"/>
    <property type="match status" value="1"/>
</dbReference>